<dbReference type="EMBL" id="SNRY01004075">
    <property type="protein sequence ID" value="KAA6318813.1"/>
    <property type="molecule type" value="Genomic_DNA"/>
</dbReference>
<keyword evidence="3 4" id="KW-0418">Kinase</keyword>
<dbReference type="GO" id="GO:0031388">
    <property type="term" value="P:organic acid phosphorylation"/>
    <property type="evidence" value="ECO:0007669"/>
    <property type="project" value="InterPro"/>
</dbReference>
<dbReference type="NCBIfam" id="TIGR00045">
    <property type="entry name" value="glycerate kinase"/>
    <property type="match status" value="1"/>
</dbReference>
<dbReference type="Pfam" id="PF02595">
    <property type="entry name" value="Gly_kinase"/>
    <property type="match status" value="1"/>
</dbReference>
<proteinExistence type="inferred from homology"/>
<gene>
    <name evidence="4" type="ORF">EZS27_031223</name>
</gene>
<dbReference type="Gene3D" id="3.40.50.10350">
    <property type="entry name" value="Glycerate kinase, domain 1"/>
    <property type="match status" value="1"/>
</dbReference>
<dbReference type="PANTHER" id="PTHR21599:SF0">
    <property type="entry name" value="GLYCERATE KINASE"/>
    <property type="match status" value="1"/>
</dbReference>
<dbReference type="InterPro" id="IPR004381">
    <property type="entry name" value="Glycerate_kinase"/>
</dbReference>
<dbReference type="PANTHER" id="PTHR21599">
    <property type="entry name" value="GLYCERATE KINASE"/>
    <property type="match status" value="1"/>
</dbReference>
<dbReference type="InterPro" id="IPR018197">
    <property type="entry name" value="Glycerate_kinase_RE-like"/>
</dbReference>
<accession>A0A5J4QDZ5</accession>
<dbReference type="GO" id="GO:0008887">
    <property type="term" value="F:glycerate kinase activity"/>
    <property type="evidence" value="ECO:0007669"/>
    <property type="project" value="InterPro"/>
</dbReference>
<comment type="similarity">
    <text evidence="1">Belongs to the glycerate kinase type-1 family.</text>
</comment>
<dbReference type="EC" id="2.7.1.165" evidence="4"/>
<dbReference type="AlphaFoldDB" id="A0A5J4QDZ5"/>
<evidence type="ECO:0000256" key="3">
    <source>
        <dbReference type="ARBA" id="ARBA00022777"/>
    </source>
</evidence>
<dbReference type="PIRSF" id="PIRSF006078">
    <property type="entry name" value="GlxK"/>
    <property type="match status" value="1"/>
</dbReference>
<dbReference type="InterPro" id="IPR036129">
    <property type="entry name" value="Glycerate_kinase_sf"/>
</dbReference>
<organism evidence="4">
    <name type="scientific">termite gut metagenome</name>
    <dbReference type="NCBI Taxonomy" id="433724"/>
    <lineage>
        <taxon>unclassified sequences</taxon>
        <taxon>metagenomes</taxon>
        <taxon>organismal metagenomes</taxon>
    </lineage>
</organism>
<dbReference type="GO" id="GO:0043798">
    <property type="term" value="F:glycerate 2-kinase activity"/>
    <property type="evidence" value="ECO:0007669"/>
    <property type="project" value="UniProtKB-EC"/>
</dbReference>
<evidence type="ECO:0000256" key="1">
    <source>
        <dbReference type="ARBA" id="ARBA00006284"/>
    </source>
</evidence>
<protein>
    <submittedName>
        <fullName evidence="4">Glycerate 2-kinase</fullName>
        <ecNumber evidence="4">2.7.1.165</ecNumber>
    </submittedName>
</protein>
<evidence type="ECO:0000256" key="2">
    <source>
        <dbReference type="ARBA" id="ARBA00022679"/>
    </source>
</evidence>
<sequence length="376" mass="39517">MKKIVVASDSFKGSVSSLEVAVSAEAGIRRALPGCEVVKVPVADGGEGTIDALVSAMDGTIISCSVHDPLMNPIQAEYGILGDGKTAVIEMVAASGLTLVPPEKRNPMLTSTYGTGELIKDALLRGCRNFLIGIGGSATNDAGTGMLQALGFCFLDREGHELDKGGQILSLIRSIDHSHALPHLQEAVFTIACDVNNPFSGENGAVFVYARQKGADDEMIRLLDKGLKSFASIIKETELKDIDLIPGAGAAGGLGGGFIAFLQASLKPGIQMVLEALNFDERILNADLIITGEGKLDRQTGMGKTPAGVLEAGKKQHIPVIAIGGSVEETEALNRQGFLAVLSIQPGPVSLELAMDKAFACRNIERVVEQLIRIML</sequence>
<keyword evidence="2 4" id="KW-0808">Transferase</keyword>
<dbReference type="Gene3D" id="3.90.1510.10">
    <property type="entry name" value="Glycerate kinase, domain 2"/>
    <property type="match status" value="1"/>
</dbReference>
<comment type="caution">
    <text evidence="4">The sequence shown here is derived from an EMBL/GenBank/DDBJ whole genome shotgun (WGS) entry which is preliminary data.</text>
</comment>
<name>A0A5J4QDZ5_9ZZZZ</name>
<reference evidence="4" key="1">
    <citation type="submission" date="2019-03" db="EMBL/GenBank/DDBJ databases">
        <title>Single cell metagenomics reveals metabolic interactions within the superorganism composed of flagellate Streblomastix strix and complex community of Bacteroidetes bacteria on its surface.</title>
        <authorList>
            <person name="Treitli S.C."/>
            <person name="Kolisko M."/>
            <person name="Husnik F."/>
            <person name="Keeling P."/>
            <person name="Hampl V."/>
        </authorList>
    </citation>
    <scope>NUCLEOTIDE SEQUENCE</scope>
    <source>
        <strain evidence="4">STM</strain>
    </source>
</reference>
<dbReference type="InterPro" id="IPR018193">
    <property type="entry name" value="Glyc_kinase_flavodox-like_fold"/>
</dbReference>
<evidence type="ECO:0000313" key="4">
    <source>
        <dbReference type="EMBL" id="KAA6318813.1"/>
    </source>
</evidence>
<dbReference type="SUPFAM" id="SSF110738">
    <property type="entry name" value="Glycerate kinase I"/>
    <property type="match status" value="1"/>
</dbReference>